<dbReference type="InterPro" id="IPR010291">
    <property type="entry name" value="Ion_channel_UNC-93"/>
</dbReference>
<dbReference type="InterPro" id="IPR051951">
    <property type="entry name" value="UNC-93_regulatory"/>
</dbReference>
<sequence>MRRYKGLDNRKKVIKSFGLYLVGISLVACSHFSLIYLQSSLNVENGLGATCLTIVYSTALVSGLIICPIFLKFFSVRNGMILYDITALIYCAANFYPEYYTLVPASILVGFGKSLFWICSGTFVVYYAKLFQTLGKPGTENNTSTINGLVLSGIYAAQVVGNLVSFLVFREEDQSTTTGSSNKTTWETQSATVTQTIYNFKVSDVCAAKDCQNPEITERILSRYVPPQQTKVYIVMSVYLGITLIGLILHVFVVPSDHNEVTLEKKINSYDNKAFSEIKKTDFTNKNTVRDNMKTDREKFREETDVSPRSKIKDKCYEVLDELKLTFKHYVNRQQLLLMWLQIHGGMNRSFLSGEITRAYVSCIFGVAEVGVCMAIYGASTFLTALVNGKISAIYGRKIITIAGFLFNLGVYCFCLLWVPDEYSESWIAFVLLFFYGIVDGLWQPLTTGSVAVFFPENSKRAFACWQLCTSISFVIQFSWSTSLCVNAKIYVLLATLCIGVTTQIIAEYRRARELKGNIYNVQVTAL</sequence>
<accession>A0ABP0FBN0</accession>
<feature type="transmembrane region" description="Helical" evidence="7">
    <location>
        <begin position="102"/>
        <end position="128"/>
    </location>
</feature>
<evidence type="ECO:0000256" key="2">
    <source>
        <dbReference type="ARBA" id="ARBA00009172"/>
    </source>
</evidence>
<feature type="transmembrane region" description="Helical" evidence="7">
    <location>
        <begin position="47"/>
        <end position="71"/>
    </location>
</feature>
<keyword evidence="5 7" id="KW-0472">Membrane</keyword>
<dbReference type="Pfam" id="PF05978">
    <property type="entry name" value="UNC-93"/>
    <property type="match status" value="1"/>
</dbReference>
<comment type="similarity">
    <text evidence="2">Belongs to the unc-93 family.</text>
</comment>
<keyword evidence="4 7" id="KW-1133">Transmembrane helix</keyword>
<name>A0ABP0FBN0_CLALP</name>
<keyword evidence="9" id="KW-1185">Reference proteome</keyword>
<comment type="caution">
    <text evidence="8">The sequence shown here is derived from an EMBL/GenBank/DDBJ whole genome shotgun (WGS) entry which is preliminary data.</text>
</comment>
<feature type="transmembrane region" description="Helical" evidence="7">
    <location>
        <begin position="359"/>
        <end position="387"/>
    </location>
</feature>
<proteinExistence type="inferred from homology"/>
<feature type="transmembrane region" description="Helical" evidence="7">
    <location>
        <begin position="20"/>
        <end position="41"/>
    </location>
</feature>
<feature type="transmembrane region" description="Helical" evidence="7">
    <location>
        <begin position="463"/>
        <end position="482"/>
    </location>
</feature>
<feature type="transmembrane region" description="Helical" evidence="7">
    <location>
        <begin position="399"/>
        <end position="420"/>
    </location>
</feature>
<evidence type="ECO:0000256" key="4">
    <source>
        <dbReference type="ARBA" id="ARBA00022989"/>
    </source>
</evidence>
<evidence type="ECO:0000256" key="5">
    <source>
        <dbReference type="ARBA" id="ARBA00023136"/>
    </source>
</evidence>
<evidence type="ECO:0000256" key="6">
    <source>
        <dbReference type="ARBA" id="ARBA00040854"/>
    </source>
</evidence>
<comment type="subcellular location">
    <subcellularLocation>
        <location evidence="1">Membrane</location>
        <topology evidence="1">Multi-pass membrane protein</topology>
    </subcellularLocation>
</comment>
<feature type="transmembrane region" description="Helical" evidence="7">
    <location>
        <begin position="426"/>
        <end position="443"/>
    </location>
</feature>
<dbReference type="InterPro" id="IPR036259">
    <property type="entry name" value="MFS_trans_sf"/>
</dbReference>
<evidence type="ECO:0000256" key="1">
    <source>
        <dbReference type="ARBA" id="ARBA00004141"/>
    </source>
</evidence>
<dbReference type="PROSITE" id="PS51257">
    <property type="entry name" value="PROKAR_LIPOPROTEIN"/>
    <property type="match status" value="1"/>
</dbReference>
<gene>
    <name evidence="8" type="ORF">CVLEPA_LOCUS5396</name>
</gene>
<evidence type="ECO:0000256" key="7">
    <source>
        <dbReference type="SAM" id="Phobius"/>
    </source>
</evidence>
<feature type="transmembrane region" description="Helical" evidence="7">
    <location>
        <begin position="488"/>
        <end position="507"/>
    </location>
</feature>
<evidence type="ECO:0000256" key="3">
    <source>
        <dbReference type="ARBA" id="ARBA00022692"/>
    </source>
</evidence>
<dbReference type="EMBL" id="CAWYQH010000024">
    <property type="protein sequence ID" value="CAK8675870.1"/>
    <property type="molecule type" value="Genomic_DNA"/>
</dbReference>
<feature type="transmembrane region" description="Helical" evidence="7">
    <location>
        <begin position="78"/>
        <end position="96"/>
    </location>
</feature>
<feature type="transmembrane region" description="Helical" evidence="7">
    <location>
        <begin position="232"/>
        <end position="253"/>
    </location>
</feature>
<organism evidence="8 9">
    <name type="scientific">Clavelina lepadiformis</name>
    <name type="common">Light-bulb sea squirt</name>
    <name type="synonym">Ascidia lepadiformis</name>
    <dbReference type="NCBI Taxonomy" id="159417"/>
    <lineage>
        <taxon>Eukaryota</taxon>
        <taxon>Metazoa</taxon>
        <taxon>Chordata</taxon>
        <taxon>Tunicata</taxon>
        <taxon>Ascidiacea</taxon>
        <taxon>Aplousobranchia</taxon>
        <taxon>Clavelinidae</taxon>
        <taxon>Clavelina</taxon>
    </lineage>
</organism>
<reference evidence="8 9" key="1">
    <citation type="submission" date="2024-02" db="EMBL/GenBank/DDBJ databases">
        <authorList>
            <person name="Daric V."/>
            <person name="Darras S."/>
        </authorList>
    </citation>
    <scope>NUCLEOTIDE SEQUENCE [LARGE SCALE GENOMIC DNA]</scope>
</reference>
<dbReference type="PANTHER" id="PTHR19444:SF13">
    <property type="entry name" value="PROTEIN UNC-93 HOMOLOG A"/>
    <property type="match status" value="1"/>
</dbReference>
<protein>
    <recommendedName>
        <fullName evidence="6">Protein unc-93 homolog A</fullName>
    </recommendedName>
</protein>
<dbReference type="PANTHER" id="PTHR19444">
    <property type="entry name" value="UNC-93 RELATED"/>
    <property type="match status" value="1"/>
</dbReference>
<dbReference type="SUPFAM" id="SSF103473">
    <property type="entry name" value="MFS general substrate transporter"/>
    <property type="match status" value="1"/>
</dbReference>
<keyword evidence="3 7" id="KW-0812">Transmembrane</keyword>
<dbReference type="Gene3D" id="1.20.1250.20">
    <property type="entry name" value="MFS general substrate transporter like domains"/>
    <property type="match status" value="1"/>
</dbReference>
<evidence type="ECO:0000313" key="8">
    <source>
        <dbReference type="EMBL" id="CAK8675870.1"/>
    </source>
</evidence>
<evidence type="ECO:0000313" key="9">
    <source>
        <dbReference type="Proteomes" id="UP001642483"/>
    </source>
</evidence>
<dbReference type="Proteomes" id="UP001642483">
    <property type="component" value="Unassembled WGS sequence"/>
</dbReference>